<dbReference type="InterPro" id="IPR001599">
    <property type="entry name" value="Macroglobln_a2"/>
</dbReference>
<dbReference type="GO" id="GO:0004866">
    <property type="term" value="F:endopeptidase inhibitor activity"/>
    <property type="evidence" value="ECO:0007669"/>
    <property type="project" value="InterPro"/>
</dbReference>
<reference evidence="3 4" key="1">
    <citation type="submission" date="2019-09" db="EMBL/GenBank/DDBJ databases">
        <title>Bird 10,000 Genomes (B10K) Project - Family phase.</title>
        <authorList>
            <person name="Zhang G."/>
        </authorList>
    </citation>
    <scope>NUCLEOTIDE SEQUENCE [LARGE SCALE GENOMIC DNA]</scope>
    <source>
        <strain evidence="3">OUT-0049</strain>
        <tissue evidence="3">Muscle</tissue>
    </source>
</reference>
<dbReference type="FunFam" id="2.60.40.10:FF:000312">
    <property type="entry name" value="Alpha-2-macroglobulin like 1"/>
    <property type="match status" value="1"/>
</dbReference>
<dbReference type="InterPro" id="IPR050473">
    <property type="entry name" value="A2M/Complement_sys"/>
</dbReference>
<dbReference type="Pfam" id="PF07703">
    <property type="entry name" value="A2M_BRD"/>
    <property type="match status" value="1"/>
</dbReference>
<evidence type="ECO:0000313" key="4">
    <source>
        <dbReference type="Proteomes" id="UP000553862"/>
    </source>
</evidence>
<sequence>GTFRLSFPVEAAIAPVAQMLVYTISPSGEVIASSQDFQVEMCLPNKVRLSFAPKEGLPASNTHLQLHTSPRSLCALRAVDKSVLLMRPENELSPSSVYQLLPLKESQGYSFREYYLEEDNVNPCVSLDNLSLNGFLYIPISSDGEGDAYDILKELGLKVFTSSKIHKPELCEHYPEHMMERSYSGSTVLSILKFDLRIATTRRESSCPEMSYDMVEDMVDGNPMETVRKYFPETWIWDIVSVNSEGKAGLEVTIPDTITEWKANAFCTSADTGFGLSPTVSLRAFQPFFVELTMPYSVVRGESFTLKATVFNYLPACIRVSVSLAESTDFLAVPVGKQEESYCICVNERKTVAWAVTPRSLGQVEFSVTTEALQNQQPCGNDIVETPEKGRKDTVIRQLLVEVRGLLLLVAQKSSKSNSQ</sequence>
<feature type="non-terminal residue" evidence="3">
    <location>
        <position position="1"/>
    </location>
</feature>
<proteinExistence type="predicted"/>
<protein>
    <submittedName>
        <fullName evidence="3">A2MG protein</fullName>
    </submittedName>
</protein>
<dbReference type="PANTHER" id="PTHR11412:SF165">
    <property type="entry name" value="ALPHA-2-MACROGLOBULIN"/>
    <property type="match status" value="1"/>
</dbReference>
<dbReference type="SMART" id="SM01360">
    <property type="entry name" value="A2M"/>
    <property type="match status" value="1"/>
</dbReference>
<evidence type="ECO:0000259" key="2">
    <source>
        <dbReference type="SMART" id="SM01360"/>
    </source>
</evidence>
<evidence type="ECO:0000313" key="3">
    <source>
        <dbReference type="EMBL" id="NXV68714.1"/>
    </source>
</evidence>
<dbReference type="EMBL" id="VZUF01143734">
    <property type="protein sequence ID" value="NXV68714.1"/>
    <property type="molecule type" value="Genomic_DNA"/>
</dbReference>
<dbReference type="Gene3D" id="2.20.130.20">
    <property type="match status" value="1"/>
</dbReference>
<dbReference type="SUPFAM" id="SSF81296">
    <property type="entry name" value="E set domains"/>
    <property type="match status" value="1"/>
</dbReference>
<dbReference type="AlphaFoldDB" id="A0A7L3VWG7"/>
<gene>
    <name evidence="3" type="primary">A2m_4</name>
    <name evidence="3" type="ORF">MOLATE_R10375</name>
</gene>
<keyword evidence="4" id="KW-1185">Reference proteome</keyword>
<feature type="non-terminal residue" evidence="3">
    <location>
        <position position="420"/>
    </location>
</feature>
<dbReference type="InterPro" id="IPR011625">
    <property type="entry name" value="A2M_N_BRD"/>
</dbReference>
<dbReference type="Pfam" id="PF00207">
    <property type="entry name" value="A2M"/>
    <property type="match status" value="1"/>
</dbReference>
<dbReference type="Gene3D" id="6.20.50.160">
    <property type="match status" value="1"/>
</dbReference>
<dbReference type="SMART" id="SM01359">
    <property type="entry name" value="A2M_N_2"/>
    <property type="match status" value="1"/>
</dbReference>
<dbReference type="PANTHER" id="PTHR11412">
    <property type="entry name" value="MACROGLOBULIN / COMPLEMENT"/>
    <property type="match status" value="1"/>
</dbReference>
<feature type="domain" description="Alpha-2-macroglobulin" evidence="2">
    <location>
        <begin position="234"/>
        <end position="324"/>
    </location>
</feature>
<accession>A0A7L3VWG7</accession>
<dbReference type="InterPro" id="IPR013783">
    <property type="entry name" value="Ig-like_fold"/>
</dbReference>
<organism evidence="3 4">
    <name type="scientific">Molothrus ater</name>
    <name type="common">Brown-headed cowbird</name>
    <dbReference type="NCBI Taxonomy" id="84834"/>
    <lineage>
        <taxon>Eukaryota</taxon>
        <taxon>Metazoa</taxon>
        <taxon>Chordata</taxon>
        <taxon>Craniata</taxon>
        <taxon>Vertebrata</taxon>
        <taxon>Euteleostomi</taxon>
        <taxon>Archelosauria</taxon>
        <taxon>Archosauria</taxon>
        <taxon>Dinosauria</taxon>
        <taxon>Saurischia</taxon>
        <taxon>Theropoda</taxon>
        <taxon>Coelurosauria</taxon>
        <taxon>Aves</taxon>
        <taxon>Neognathae</taxon>
        <taxon>Neoaves</taxon>
        <taxon>Telluraves</taxon>
        <taxon>Australaves</taxon>
        <taxon>Passeriformes</taxon>
        <taxon>Passeroidea</taxon>
        <taxon>Icteridae</taxon>
        <taxon>Molothrus</taxon>
    </lineage>
</organism>
<dbReference type="Proteomes" id="UP000553862">
    <property type="component" value="Unassembled WGS sequence"/>
</dbReference>
<feature type="domain" description="Alpha-2-macroglobulin bait region" evidence="1">
    <location>
        <begin position="1"/>
        <end position="86"/>
    </location>
</feature>
<name>A0A7L3VWG7_MOLAT</name>
<dbReference type="Gene3D" id="2.60.40.10">
    <property type="entry name" value="Immunoglobulins"/>
    <property type="match status" value="1"/>
</dbReference>
<dbReference type="Gene3D" id="2.60.40.1930">
    <property type="match status" value="1"/>
</dbReference>
<dbReference type="InterPro" id="IPR014756">
    <property type="entry name" value="Ig_E-set"/>
</dbReference>
<evidence type="ECO:0000259" key="1">
    <source>
        <dbReference type="SMART" id="SM01359"/>
    </source>
</evidence>
<comment type="caution">
    <text evidence="3">The sequence shown here is derived from an EMBL/GenBank/DDBJ whole genome shotgun (WGS) entry which is preliminary data.</text>
</comment>